<evidence type="ECO:0000313" key="4">
    <source>
        <dbReference type="Proteomes" id="UP000572754"/>
    </source>
</evidence>
<reference evidence="4" key="1">
    <citation type="journal article" date="2020" name="BMC Genomics">
        <title>Correction to: Identification and distribution of gene clusters required for synthesis of sphingolipid metabolism inhibitors in diverse species of the filamentous fungus Fusarium.</title>
        <authorList>
            <person name="Kim H.S."/>
            <person name="Lohmar J.M."/>
            <person name="Busman M."/>
            <person name="Brown D.W."/>
            <person name="Naumann T.A."/>
            <person name="Divon H.H."/>
            <person name="Lysoe E."/>
            <person name="Uhlig S."/>
            <person name="Proctor R.H."/>
        </authorList>
    </citation>
    <scope>NUCLEOTIDE SEQUENCE [LARGE SCALE GENOMIC DNA]</scope>
    <source>
        <strain evidence="4">NRRL 25331</strain>
    </source>
</reference>
<feature type="region of interest" description="Disordered" evidence="1">
    <location>
        <begin position="1"/>
        <end position="21"/>
    </location>
</feature>
<gene>
    <name evidence="3" type="ORF">FCIRC_8530</name>
</gene>
<organism evidence="3 4">
    <name type="scientific">Fusarium circinatum</name>
    <name type="common">Pitch canker fungus</name>
    <name type="synonym">Gibberella circinata</name>
    <dbReference type="NCBI Taxonomy" id="48490"/>
    <lineage>
        <taxon>Eukaryota</taxon>
        <taxon>Fungi</taxon>
        <taxon>Dikarya</taxon>
        <taxon>Ascomycota</taxon>
        <taxon>Pezizomycotina</taxon>
        <taxon>Sordariomycetes</taxon>
        <taxon>Hypocreomycetidae</taxon>
        <taxon>Hypocreales</taxon>
        <taxon>Nectriaceae</taxon>
        <taxon>Fusarium</taxon>
        <taxon>Fusarium fujikuroi species complex</taxon>
    </lineage>
</organism>
<evidence type="ECO:0000259" key="2">
    <source>
        <dbReference type="Pfam" id="PF25000"/>
    </source>
</evidence>
<dbReference type="InterPro" id="IPR027417">
    <property type="entry name" value="P-loop_NTPase"/>
</dbReference>
<dbReference type="SUPFAM" id="SSF48452">
    <property type="entry name" value="TPR-like"/>
    <property type="match status" value="2"/>
</dbReference>
<dbReference type="Pfam" id="PF13374">
    <property type="entry name" value="TPR_10"/>
    <property type="match status" value="3"/>
</dbReference>
<evidence type="ECO:0000313" key="3">
    <source>
        <dbReference type="EMBL" id="KAF5672112.1"/>
    </source>
</evidence>
<dbReference type="SMART" id="SM00028">
    <property type="entry name" value="TPR"/>
    <property type="match status" value="3"/>
</dbReference>
<evidence type="ECO:0000256" key="1">
    <source>
        <dbReference type="SAM" id="MobiDB-lite"/>
    </source>
</evidence>
<sequence>MDTSQRSSVSESQLGDQSAINQGNVHGNFTINYTSPQSLHPLARPEVLRVIPYPRNEDSVHRKHLFDKLNELLPPTEGPSSASLWGLGGTGNNTSKTQIALHYAYQRCIDDEKCSVFWVHADSAANFTSDYMTIAKELGIEEQLSGPELLDAVRRGMESRPKWLLIIDNADNLGIFGIDRLDEKGNLFKYVPHGRQGTVLWTSRDEHIVGTLVGALRGIQVGPMATIEAASLLAASRGTPLTSVSPEIYRLIDELEYLPLVISQAGAFMRRMSLPPEEYLHLLKKRSTRWELLGVSDTDRHRRPEVSNSILETWSISTERIAAESKMSYHLLHVIAYVDNQDIPEALLAEAAAQFQRGEGVTEMQLLSAIGRLRELCFISLRQTRDNGRSYEMHKLVQEALQYRLNTNDQRSITRASTITAESDWQSFEYTETRCSSLALSLISRLFPEPEPNLWVKCELFTSHAIRVSEWVEVNKSQIETARLLKKVSSFLYDRARWKETETLLNRVLTLQQEKLGEKHPDTLDTQQSLVWTYYSLELIEKARTLQQKILGIQREILGERHPDTINSMSYLVVMSDRDDISADDGESFQGLLELQRQVHGPNSMPLIRTMVALAQRYIKQDLYQDAETMLQEVTEIRKARVEETESETIWTSSTLALTWNRLGRYDEAERLLNQVLELRRKLLGNTHPKTILTSYDFAVVYYNQGRYKEAEPFAQSAYEMFRQVLGSEHGSTLRAQNVLTKIHKASIRSKTI</sequence>
<dbReference type="Gene3D" id="1.25.40.10">
    <property type="entry name" value="Tetratricopeptide repeat domain"/>
    <property type="match status" value="2"/>
</dbReference>
<dbReference type="AlphaFoldDB" id="A0A8H5TPG0"/>
<accession>A0A8H5TPG0</accession>
<dbReference type="InterPro" id="IPR056681">
    <property type="entry name" value="DUF7779"/>
</dbReference>
<dbReference type="Proteomes" id="UP000572754">
    <property type="component" value="Unassembled WGS sequence"/>
</dbReference>
<dbReference type="Gene3D" id="3.40.50.300">
    <property type="entry name" value="P-loop containing nucleotide triphosphate hydrolases"/>
    <property type="match status" value="1"/>
</dbReference>
<dbReference type="Pfam" id="PF13424">
    <property type="entry name" value="TPR_12"/>
    <property type="match status" value="1"/>
</dbReference>
<dbReference type="PANTHER" id="PTHR46082:SF6">
    <property type="entry name" value="AAA+ ATPASE DOMAIN-CONTAINING PROTEIN-RELATED"/>
    <property type="match status" value="1"/>
</dbReference>
<feature type="domain" description="DUF7779" evidence="2">
    <location>
        <begin position="324"/>
        <end position="408"/>
    </location>
</feature>
<comment type="caution">
    <text evidence="3">The sequence shown here is derived from an EMBL/GenBank/DDBJ whole genome shotgun (WGS) entry which is preliminary data.</text>
</comment>
<protein>
    <recommendedName>
        <fullName evidence="2">DUF7779 domain-containing protein</fullName>
    </recommendedName>
</protein>
<dbReference type="InterPro" id="IPR019734">
    <property type="entry name" value="TPR_rpt"/>
</dbReference>
<keyword evidence="4" id="KW-1185">Reference proteome</keyword>
<dbReference type="InterPro" id="IPR011990">
    <property type="entry name" value="TPR-like_helical_dom_sf"/>
</dbReference>
<reference evidence="3 4" key="2">
    <citation type="submission" date="2020-05" db="EMBL/GenBank/DDBJ databases">
        <title>Identification and distribution of gene clusters putatively required for synthesis of sphingolipid metabolism inhibitors in phylogenetically diverse species of the filamentous fungus Fusarium.</title>
        <authorList>
            <person name="Kim H.-S."/>
            <person name="Busman M."/>
            <person name="Brown D.W."/>
            <person name="Divon H."/>
            <person name="Uhlig S."/>
            <person name="Proctor R.H."/>
        </authorList>
    </citation>
    <scope>NUCLEOTIDE SEQUENCE [LARGE SCALE GENOMIC DNA]</scope>
    <source>
        <strain evidence="3 4">NRRL 25331</strain>
    </source>
</reference>
<dbReference type="SUPFAM" id="SSF52540">
    <property type="entry name" value="P-loop containing nucleoside triphosphate hydrolases"/>
    <property type="match status" value="1"/>
</dbReference>
<dbReference type="EMBL" id="JAAQPE010000283">
    <property type="protein sequence ID" value="KAF5672112.1"/>
    <property type="molecule type" value="Genomic_DNA"/>
</dbReference>
<proteinExistence type="predicted"/>
<dbReference type="InterPro" id="IPR053137">
    <property type="entry name" value="NLR-like"/>
</dbReference>
<dbReference type="PANTHER" id="PTHR46082">
    <property type="entry name" value="ATP/GTP-BINDING PROTEIN-RELATED"/>
    <property type="match status" value="1"/>
</dbReference>
<name>A0A8H5TPG0_FUSCI</name>
<dbReference type="Pfam" id="PF25000">
    <property type="entry name" value="DUF7779"/>
    <property type="match status" value="1"/>
</dbReference>